<keyword evidence="1" id="KW-1133">Transmembrane helix</keyword>
<reference evidence="2" key="1">
    <citation type="journal article" date="2014" name="Front. Microbiol.">
        <title>High frequency of phylogenetically diverse reductive dehalogenase-homologous genes in deep subseafloor sedimentary metagenomes.</title>
        <authorList>
            <person name="Kawai M."/>
            <person name="Futagami T."/>
            <person name="Toyoda A."/>
            <person name="Takaki Y."/>
            <person name="Nishi S."/>
            <person name="Hori S."/>
            <person name="Arai W."/>
            <person name="Tsubouchi T."/>
            <person name="Morono Y."/>
            <person name="Uchiyama I."/>
            <person name="Ito T."/>
            <person name="Fujiyama A."/>
            <person name="Inagaki F."/>
            <person name="Takami H."/>
        </authorList>
    </citation>
    <scope>NUCLEOTIDE SEQUENCE</scope>
    <source>
        <strain evidence="2">Expedition CK06-06</strain>
    </source>
</reference>
<keyword evidence="1" id="KW-0472">Membrane</keyword>
<sequence length="63" mass="7202">MILNMAGVSVDAQYSTKFLGDRVEPIPQNKMLIPIFLTYEVMMFSFFLSAVFMFQEKAEGSIK</sequence>
<name>X1PAD4_9ZZZZ</name>
<comment type="caution">
    <text evidence="2">The sequence shown here is derived from an EMBL/GenBank/DDBJ whole genome shotgun (WGS) entry which is preliminary data.</text>
</comment>
<evidence type="ECO:0000256" key="1">
    <source>
        <dbReference type="SAM" id="Phobius"/>
    </source>
</evidence>
<dbReference type="AlphaFoldDB" id="X1PAD4"/>
<evidence type="ECO:0000313" key="2">
    <source>
        <dbReference type="EMBL" id="GAI27889.1"/>
    </source>
</evidence>
<keyword evidence="1" id="KW-0812">Transmembrane</keyword>
<protein>
    <submittedName>
        <fullName evidence="2">Uncharacterized protein</fullName>
    </submittedName>
</protein>
<dbReference type="EMBL" id="BARV01013956">
    <property type="protein sequence ID" value="GAI27889.1"/>
    <property type="molecule type" value="Genomic_DNA"/>
</dbReference>
<accession>X1PAD4</accession>
<organism evidence="2">
    <name type="scientific">marine sediment metagenome</name>
    <dbReference type="NCBI Taxonomy" id="412755"/>
    <lineage>
        <taxon>unclassified sequences</taxon>
        <taxon>metagenomes</taxon>
        <taxon>ecological metagenomes</taxon>
    </lineage>
</organism>
<feature type="non-terminal residue" evidence="2">
    <location>
        <position position="63"/>
    </location>
</feature>
<feature type="transmembrane region" description="Helical" evidence="1">
    <location>
        <begin position="31"/>
        <end position="54"/>
    </location>
</feature>
<proteinExistence type="predicted"/>
<gene>
    <name evidence="2" type="ORF">S06H3_24792</name>
</gene>